<feature type="compositionally biased region" description="Low complexity" evidence="1">
    <location>
        <begin position="321"/>
        <end position="332"/>
    </location>
</feature>
<dbReference type="AlphaFoldDB" id="A0AAD1UH06"/>
<proteinExistence type="predicted"/>
<dbReference type="EMBL" id="CAMPGE010008176">
    <property type="protein sequence ID" value="CAI2367083.1"/>
    <property type="molecule type" value="Genomic_DNA"/>
</dbReference>
<name>A0AAD1UH06_EUPCR</name>
<accession>A0AAD1UH06</accession>
<gene>
    <name evidence="2" type="ORF">ECRASSUSDP1_LOCUS8360</name>
</gene>
<protein>
    <submittedName>
        <fullName evidence="2">Uncharacterized protein</fullName>
    </submittedName>
</protein>
<feature type="region of interest" description="Disordered" evidence="1">
    <location>
        <begin position="140"/>
        <end position="161"/>
    </location>
</feature>
<dbReference type="Proteomes" id="UP001295684">
    <property type="component" value="Unassembled WGS sequence"/>
</dbReference>
<evidence type="ECO:0000313" key="2">
    <source>
        <dbReference type="EMBL" id="CAI2367083.1"/>
    </source>
</evidence>
<feature type="compositionally biased region" description="Basic and acidic residues" evidence="1">
    <location>
        <begin position="140"/>
        <end position="151"/>
    </location>
</feature>
<reference evidence="2" key="1">
    <citation type="submission" date="2023-07" db="EMBL/GenBank/DDBJ databases">
        <authorList>
            <consortium name="AG Swart"/>
            <person name="Singh M."/>
            <person name="Singh A."/>
            <person name="Seah K."/>
            <person name="Emmerich C."/>
        </authorList>
    </citation>
    <scope>NUCLEOTIDE SEQUENCE</scope>
    <source>
        <strain evidence="2">DP1</strain>
    </source>
</reference>
<feature type="compositionally biased region" description="Polar residues" evidence="1">
    <location>
        <begin position="301"/>
        <end position="313"/>
    </location>
</feature>
<evidence type="ECO:0000256" key="1">
    <source>
        <dbReference type="SAM" id="MobiDB-lite"/>
    </source>
</evidence>
<feature type="region of interest" description="Disordered" evidence="1">
    <location>
        <begin position="274"/>
        <end position="353"/>
    </location>
</feature>
<evidence type="ECO:0000313" key="3">
    <source>
        <dbReference type="Proteomes" id="UP001295684"/>
    </source>
</evidence>
<comment type="caution">
    <text evidence="2">The sequence shown here is derived from an EMBL/GenBank/DDBJ whole genome shotgun (WGS) entry which is preliminary data.</text>
</comment>
<feature type="compositionally biased region" description="Basic residues" evidence="1">
    <location>
        <begin position="340"/>
        <end position="353"/>
    </location>
</feature>
<keyword evidence="3" id="KW-1185">Reference proteome</keyword>
<sequence>MRSLVDDSDKENCNELNKPHFEAGFIPTLSNPHPQTARAQITTFYKTTSRPGPKIPSCSSSQARSQTFIRPDRNYYCRNKPEGRDLSCKTFRVRRHEDYEDDYQIRSSLLSEISKNTESEYSGYLRTPFKEIKSMRAVNHNEEEEKQKSEHNNGNGGIVCDEEEDSRRLFNTARPKETKKISRKSIRLGKKKKIKIKKKGKKEQLLSERRKYKKRIKMLHLAMRKEFEKLIKKKKFKNSNRPFKCIILNTINNLKSRNTTSRCKTRTLLTDGWKVKISNPKPTTSTHRSKSRSKNPKPGGQSRSHLNSNTKSIKNSRSKSRTPSISSKSSKPQKSEQNFKKLKISKFQKKFQN</sequence>
<organism evidence="2 3">
    <name type="scientific">Euplotes crassus</name>
    <dbReference type="NCBI Taxonomy" id="5936"/>
    <lineage>
        <taxon>Eukaryota</taxon>
        <taxon>Sar</taxon>
        <taxon>Alveolata</taxon>
        <taxon>Ciliophora</taxon>
        <taxon>Intramacronucleata</taxon>
        <taxon>Spirotrichea</taxon>
        <taxon>Hypotrichia</taxon>
        <taxon>Euplotida</taxon>
        <taxon>Euplotidae</taxon>
        <taxon>Moneuplotes</taxon>
    </lineage>
</organism>